<dbReference type="PANTHER" id="PTHR30570:SF6">
    <property type="entry name" value="PHOSPHATE-BINDING PROTEIN PSTS"/>
    <property type="match status" value="1"/>
</dbReference>
<protein>
    <recommendedName>
        <fullName evidence="3">PBP domain-containing protein</fullName>
    </recommendedName>
</protein>
<dbReference type="Pfam" id="PF12849">
    <property type="entry name" value="PBP_like_2"/>
    <property type="match status" value="1"/>
</dbReference>
<evidence type="ECO:0000313" key="5">
    <source>
        <dbReference type="Proteomes" id="UP001195483"/>
    </source>
</evidence>
<reference evidence="4" key="1">
    <citation type="journal article" date="2021" name="Genome Biol. Evol.">
        <title>A High-Quality Reference Genome for a Parasitic Bivalve with Doubly Uniparental Inheritance (Bivalvia: Unionida).</title>
        <authorList>
            <person name="Smith C.H."/>
        </authorList>
    </citation>
    <scope>NUCLEOTIDE SEQUENCE</scope>
    <source>
        <strain evidence="4">CHS0354</strain>
    </source>
</reference>
<dbReference type="PANTHER" id="PTHR30570">
    <property type="entry name" value="PERIPLASMIC PHOSPHATE BINDING COMPONENT OF PHOSPHATE ABC TRANSPORTER"/>
    <property type="match status" value="1"/>
</dbReference>
<comment type="caution">
    <text evidence="4">The sequence shown here is derived from an EMBL/GenBank/DDBJ whole genome shotgun (WGS) entry which is preliminary data.</text>
</comment>
<feature type="domain" description="PBP" evidence="3">
    <location>
        <begin position="37"/>
        <end position="149"/>
    </location>
</feature>
<evidence type="ECO:0000256" key="2">
    <source>
        <dbReference type="SAM" id="SignalP"/>
    </source>
</evidence>
<dbReference type="InterPro" id="IPR024370">
    <property type="entry name" value="PBP_domain"/>
</dbReference>
<name>A0AAE0T5L1_9BIVA</name>
<reference evidence="4" key="3">
    <citation type="submission" date="2023-05" db="EMBL/GenBank/DDBJ databases">
        <authorList>
            <person name="Smith C.H."/>
        </authorList>
    </citation>
    <scope>NUCLEOTIDE SEQUENCE</scope>
    <source>
        <strain evidence="4">CHS0354</strain>
        <tissue evidence="4">Mantle</tissue>
    </source>
</reference>
<evidence type="ECO:0000259" key="3">
    <source>
        <dbReference type="Pfam" id="PF12849"/>
    </source>
</evidence>
<keyword evidence="5" id="KW-1185">Reference proteome</keyword>
<sequence length="270" mass="29617">MKKTLLALVMFTTAGVSIFAQNVKVDPALPDYKKVSSISGNLNAVGSDTLINLMTFWGEEFKKLYPSVNVQVEGKGSSTAPPALIEGVSQLGPMSREMKDSEIQAFEKKYGFKPLKIAVAVDALAVYVNKENPLEQLSLPELDGLFSVNRRSGYAADIDSWGKLGLKDAWEKAPVIIGFDAPNVKTLKLSEKKDGPAYSPHDYQDVISGKYPLSRLLYIYVSKDPKKPLDAKTAEFLKMVLSKSGQQITIKDGYLPLTAAIARKQLDLLK</sequence>
<keyword evidence="1 2" id="KW-0732">Signal</keyword>
<dbReference type="AlphaFoldDB" id="A0AAE0T5L1"/>
<dbReference type="Gene3D" id="3.40.190.10">
    <property type="entry name" value="Periplasmic binding protein-like II"/>
    <property type="match status" value="2"/>
</dbReference>
<feature type="chain" id="PRO_5042112183" description="PBP domain-containing protein" evidence="2">
    <location>
        <begin position="21"/>
        <end position="270"/>
    </location>
</feature>
<evidence type="ECO:0000313" key="4">
    <source>
        <dbReference type="EMBL" id="KAK3604257.1"/>
    </source>
</evidence>
<proteinExistence type="predicted"/>
<dbReference type="EMBL" id="JAEAOA010000186">
    <property type="protein sequence ID" value="KAK3604257.1"/>
    <property type="molecule type" value="Genomic_DNA"/>
</dbReference>
<accession>A0AAE0T5L1</accession>
<dbReference type="InterPro" id="IPR050811">
    <property type="entry name" value="Phosphate_ABC_transporter"/>
</dbReference>
<organism evidence="4 5">
    <name type="scientific">Potamilus streckersoni</name>
    <dbReference type="NCBI Taxonomy" id="2493646"/>
    <lineage>
        <taxon>Eukaryota</taxon>
        <taxon>Metazoa</taxon>
        <taxon>Spiralia</taxon>
        <taxon>Lophotrochozoa</taxon>
        <taxon>Mollusca</taxon>
        <taxon>Bivalvia</taxon>
        <taxon>Autobranchia</taxon>
        <taxon>Heteroconchia</taxon>
        <taxon>Palaeoheterodonta</taxon>
        <taxon>Unionida</taxon>
        <taxon>Unionoidea</taxon>
        <taxon>Unionidae</taxon>
        <taxon>Ambleminae</taxon>
        <taxon>Lampsilini</taxon>
        <taxon>Potamilus</taxon>
    </lineage>
</organism>
<feature type="signal peptide" evidence="2">
    <location>
        <begin position="1"/>
        <end position="20"/>
    </location>
</feature>
<dbReference type="Proteomes" id="UP001195483">
    <property type="component" value="Unassembled WGS sequence"/>
</dbReference>
<dbReference type="SUPFAM" id="SSF53850">
    <property type="entry name" value="Periplasmic binding protein-like II"/>
    <property type="match status" value="1"/>
</dbReference>
<evidence type="ECO:0000256" key="1">
    <source>
        <dbReference type="ARBA" id="ARBA00022729"/>
    </source>
</evidence>
<reference evidence="4" key="2">
    <citation type="journal article" date="2021" name="Genome Biol. Evol.">
        <title>Developing a high-quality reference genome for a parasitic bivalve with doubly uniparental inheritance (Bivalvia: Unionida).</title>
        <authorList>
            <person name="Smith C.H."/>
        </authorList>
    </citation>
    <scope>NUCLEOTIDE SEQUENCE</scope>
    <source>
        <strain evidence="4">CHS0354</strain>
        <tissue evidence="4">Mantle</tissue>
    </source>
</reference>
<gene>
    <name evidence="4" type="ORF">CHS0354_002065</name>
</gene>